<dbReference type="eggNOG" id="COG1652">
    <property type="taxonomic scope" value="Bacteria"/>
</dbReference>
<accession>A1ZC09</accession>
<organism evidence="3 4">
    <name type="scientific">Microscilla marina ATCC 23134</name>
    <dbReference type="NCBI Taxonomy" id="313606"/>
    <lineage>
        <taxon>Bacteria</taxon>
        <taxon>Pseudomonadati</taxon>
        <taxon>Bacteroidota</taxon>
        <taxon>Cytophagia</taxon>
        <taxon>Cytophagales</taxon>
        <taxon>Microscillaceae</taxon>
        <taxon>Microscilla</taxon>
    </lineage>
</organism>
<dbReference type="InterPro" id="IPR045361">
    <property type="entry name" value="CIS_tube_prot_N"/>
</dbReference>
<protein>
    <recommendedName>
        <fullName evidence="2">LysM domain-containing protein</fullName>
    </recommendedName>
</protein>
<dbReference type="RefSeq" id="WP_002692502.1">
    <property type="nucleotide sequence ID" value="NZ_AAWS01000001.1"/>
</dbReference>
<proteinExistence type="predicted"/>
<evidence type="ECO:0000313" key="3">
    <source>
        <dbReference type="EMBL" id="EAY31811.1"/>
    </source>
</evidence>
<keyword evidence="4" id="KW-1185">Reference proteome</keyword>
<sequence>MADKPNILKLDHLKIESYEDAARTKKLANQNVFDRPVSVKDFSQFYGTRYRQKKGLGLNKKKTPDTSTTKGDKKTLSAAKNQVVGSEKPHLKFDIVLDNTVVFRSDMGYKQSVSVVAQVNEFLETCYKSDKVTPYYLKITWGESTFDCVLQTSAITYSLFDRSGTPLRAKITATFLVENVEGEPSERAGKAQVNKQHSVKKGDSLPMIAVAAYGSLAFLLPLARYNGVKHLREVKPGTTLDLPTLDELKNFFI</sequence>
<dbReference type="EMBL" id="AAWS01000001">
    <property type="protein sequence ID" value="EAY31811.1"/>
    <property type="molecule type" value="Genomic_DNA"/>
</dbReference>
<evidence type="ECO:0000313" key="4">
    <source>
        <dbReference type="Proteomes" id="UP000004095"/>
    </source>
</evidence>
<dbReference type="AlphaFoldDB" id="A1ZC09"/>
<feature type="region of interest" description="Disordered" evidence="1">
    <location>
        <begin position="55"/>
        <end position="78"/>
    </location>
</feature>
<feature type="domain" description="LysM" evidence="2">
    <location>
        <begin position="195"/>
        <end position="242"/>
    </location>
</feature>
<evidence type="ECO:0000256" key="1">
    <source>
        <dbReference type="SAM" id="MobiDB-lite"/>
    </source>
</evidence>
<comment type="caution">
    <text evidence="3">The sequence shown here is derived from an EMBL/GenBank/DDBJ whole genome shotgun (WGS) entry which is preliminary data.</text>
</comment>
<dbReference type="OrthoDB" id="9815939at2"/>
<name>A1ZC09_MICM2</name>
<dbReference type="Pfam" id="PF19266">
    <property type="entry name" value="CIS_tube"/>
    <property type="match status" value="1"/>
</dbReference>
<gene>
    <name evidence="3" type="ORF">M23134_01840</name>
</gene>
<dbReference type="InterPro" id="IPR018392">
    <property type="entry name" value="LysM"/>
</dbReference>
<dbReference type="Proteomes" id="UP000004095">
    <property type="component" value="Unassembled WGS sequence"/>
</dbReference>
<reference evidence="3 4" key="1">
    <citation type="submission" date="2007-01" db="EMBL/GenBank/DDBJ databases">
        <authorList>
            <person name="Haygood M."/>
            <person name="Podell S."/>
            <person name="Anderson C."/>
            <person name="Hopkinson B."/>
            <person name="Roe K."/>
            <person name="Barbeau K."/>
            <person name="Gaasterland T."/>
            <person name="Ferriera S."/>
            <person name="Johnson J."/>
            <person name="Kravitz S."/>
            <person name="Beeson K."/>
            <person name="Sutton G."/>
            <person name="Rogers Y.-H."/>
            <person name="Friedman R."/>
            <person name="Frazier M."/>
            <person name="Venter J.C."/>
        </authorList>
    </citation>
    <scope>NUCLEOTIDE SEQUENCE [LARGE SCALE GENOMIC DNA]</scope>
    <source>
        <strain evidence="3 4">ATCC 23134</strain>
    </source>
</reference>
<evidence type="ECO:0000259" key="2">
    <source>
        <dbReference type="PROSITE" id="PS51782"/>
    </source>
</evidence>
<dbReference type="PROSITE" id="PS51782">
    <property type="entry name" value="LYSM"/>
    <property type="match status" value="1"/>
</dbReference>